<sequence>MKAESSNKINILLIFLALVIIGYLGYQNYTLNQTKIALEIELENTKQDFVSTTEKLSSDIEAFRDLLITTQGEKITAEQDALRRQELLDGMANTLGLYQKLANTDRELLAKYSKIYFLNELYTPKLSITIPTQYTLEPEKEKMISVEVWPFLRQMLDDAVSANIDLKIISAFRSFDTQNTLKSAYKVTFGSNANTFSADQGYSEHQLGTTVDFTTTKLGANNLTFEKTPEYKWLTKNAYKYGFILSYPKGNAYYIFEPWHWRFVGKGLALRLYNEGKNFYDLSQRDINEYLLTIFNQ</sequence>
<dbReference type="CDD" id="cd14852">
    <property type="entry name" value="LD-carboxypeptidase"/>
    <property type="match status" value="1"/>
</dbReference>
<dbReference type="InterPro" id="IPR058193">
    <property type="entry name" value="VanY/YodJ_core_dom"/>
</dbReference>
<accession>A0A1J5GBK3</accession>
<dbReference type="SUPFAM" id="SSF55166">
    <property type="entry name" value="Hedgehog/DD-peptidase"/>
    <property type="match status" value="1"/>
</dbReference>
<keyword evidence="1" id="KW-0812">Transmembrane</keyword>
<evidence type="ECO:0000256" key="1">
    <source>
        <dbReference type="SAM" id="Phobius"/>
    </source>
</evidence>
<dbReference type="Proteomes" id="UP000182059">
    <property type="component" value="Unassembled WGS sequence"/>
</dbReference>
<evidence type="ECO:0000313" key="4">
    <source>
        <dbReference type="Proteomes" id="UP000182059"/>
    </source>
</evidence>
<dbReference type="InterPro" id="IPR052179">
    <property type="entry name" value="DD-CPase-like"/>
</dbReference>
<dbReference type="EMBL" id="MNYX01000052">
    <property type="protein sequence ID" value="OIP65278.1"/>
    <property type="molecule type" value="Genomic_DNA"/>
</dbReference>
<dbReference type="AlphaFoldDB" id="A0A1J5GBK3"/>
<keyword evidence="1" id="KW-1133">Transmembrane helix</keyword>
<gene>
    <name evidence="3" type="ORF">AUK15_02050</name>
</gene>
<evidence type="ECO:0000313" key="3">
    <source>
        <dbReference type="EMBL" id="OIP65278.1"/>
    </source>
</evidence>
<reference evidence="3 4" key="1">
    <citation type="journal article" date="2016" name="Environ. Microbiol.">
        <title>Genomic resolution of a cold subsurface aquifer community provides metabolic insights for novel microbes adapted to high CO concentrations.</title>
        <authorList>
            <person name="Probst A.J."/>
            <person name="Castelle C.J."/>
            <person name="Singh A."/>
            <person name="Brown C.T."/>
            <person name="Anantharaman K."/>
            <person name="Sharon I."/>
            <person name="Hug L.A."/>
            <person name="Burstein D."/>
            <person name="Emerson J.B."/>
            <person name="Thomas B.C."/>
            <person name="Banfield J.F."/>
        </authorList>
    </citation>
    <scope>NUCLEOTIDE SEQUENCE [LARGE SCALE GENOMIC DNA]</scope>
    <source>
        <strain evidence="3">CG2_30_43_9</strain>
    </source>
</reference>
<organism evidence="3 4">
    <name type="scientific">Candidatus Nomurabacteria bacterium CG2_30_43_9</name>
    <dbReference type="NCBI Taxonomy" id="1805283"/>
    <lineage>
        <taxon>Bacteria</taxon>
        <taxon>Candidatus Nomuraibacteriota</taxon>
    </lineage>
</organism>
<dbReference type="Gene3D" id="3.30.1380.10">
    <property type="match status" value="1"/>
</dbReference>
<name>A0A1J5GBK3_9BACT</name>
<proteinExistence type="predicted"/>
<dbReference type="GO" id="GO:0006508">
    <property type="term" value="P:proteolysis"/>
    <property type="evidence" value="ECO:0007669"/>
    <property type="project" value="InterPro"/>
</dbReference>
<keyword evidence="1" id="KW-0472">Membrane</keyword>
<protein>
    <recommendedName>
        <fullName evidence="2">D-alanyl-D-alanine carboxypeptidase-like core domain-containing protein</fullName>
    </recommendedName>
</protein>
<dbReference type="InterPro" id="IPR003709">
    <property type="entry name" value="VanY-like_core_dom"/>
</dbReference>
<feature type="transmembrane region" description="Helical" evidence="1">
    <location>
        <begin position="9"/>
        <end position="26"/>
    </location>
</feature>
<dbReference type="InterPro" id="IPR009045">
    <property type="entry name" value="Zn_M74/Hedgehog-like"/>
</dbReference>
<feature type="domain" description="D-alanyl-D-alanine carboxypeptidase-like core" evidence="2">
    <location>
        <begin position="147"/>
        <end position="266"/>
    </location>
</feature>
<dbReference type="PANTHER" id="PTHR34385">
    <property type="entry name" value="D-ALANYL-D-ALANINE CARBOXYPEPTIDASE"/>
    <property type="match status" value="1"/>
</dbReference>
<dbReference type="PANTHER" id="PTHR34385:SF1">
    <property type="entry name" value="PEPTIDOGLYCAN L-ALANYL-D-GLUTAMATE ENDOPEPTIDASE CWLK"/>
    <property type="match status" value="1"/>
</dbReference>
<dbReference type="Pfam" id="PF02557">
    <property type="entry name" value="VanY"/>
    <property type="match status" value="1"/>
</dbReference>
<comment type="caution">
    <text evidence="3">The sequence shown here is derived from an EMBL/GenBank/DDBJ whole genome shotgun (WGS) entry which is preliminary data.</text>
</comment>
<dbReference type="GO" id="GO:0008233">
    <property type="term" value="F:peptidase activity"/>
    <property type="evidence" value="ECO:0007669"/>
    <property type="project" value="InterPro"/>
</dbReference>
<evidence type="ECO:0000259" key="2">
    <source>
        <dbReference type="Pfam" id="PF02557"/>
    </source>
</evidence>